<proteinExistence type="predicted"/>
<accession>A0A7I5EBB4</accession>
<keyword evidence="1" id="KW-1185">Reference proteome</keyword>
<reference evidence="2" key="1">
    <citation type="submission" date="2020-12" db="UniProtKB">
        <authorList>
            <consortium name="WormBaseParasite"/>
        </authorList>
    </citation>
    <scope>IDENTIFICATION</scope>
    <source>
        <strain evidence="2">MHco3</strain>
    </source>
</reference>
<organism evidence="1 2">
    <name type="scientific">Haemonchus contortus</name>
    <name type="common">Barber pole worm</name>
    <dbReference type="NCBI Taxonomy" id="6289"/>
    <lineage>
        <taxon>Eukaryota</taxon>
        <taxon>Metazoa</taxon>
        <taxon>Ecdysozoa</taxon>
        <taxon>Nematoda</taxon>
        <taxon>Chromadorea</taxon>
        <taxon>Rhabditida</taxon>
        <taxon>Rhabditina</taxon>
        <taxon>Rhabditomorpha</taxon>
        <taxon>Strongyloidea</taxon>
        <taxon>Trichostrongylidae</taxon>
        <taxon>Haemonchus</taxon>
    </lineage>
</organism>
<evidence type="ECO:0000313" key="1">
    <source>
        <dbReference type="Proteomes" id="UP000025227"/>
    </source>
</evidence>
<dbReference type="Proteomes" id="UP000025227">
    <property type="component" value="Unplaced"/>
</dbReference>
<sequence>MENTVESASLNFVIVLTVGEYASKVYQDEI</sequence>
<dbReference type="WBParaSite" id="HCON_00122500-00001">
    <property type="protein sequence ID" value="HCON_00122500-00001"/>
    <property type="gene ID" value="HCON_00122500"/>
</dbReference>
<dbReference type="AlphaFoldDB" id="A0A7I5EBB4"/>
<protein>
    <submittedName>
        <fullName evidence="2">Uncharacterized protein</fullName>
    </submittedName>
</protein>
<name>A0A7I5EBB4_HAECO</name>
<evidence type="ECO:0000313" key="2">
    <source>
        <dbReference type="WBParaSite" id="HCON_00122500-00001"/>
    </source>
</evidence>